<evidence type="ECO:0000256" key="1">
    <source>
        <dbReference type="SAM" id="MobiDB-lite"/>
    </source>
</evidence>
<feature type="compositionally biased region" description="Basic and acidic residues" evidence="1">
    <location>
        <begin position="337"/>
        <end position="352"/>
    </location>
</feature>
<dbReference type="PANTHER" id="PTHR15725:SF14">
    <property type="entry name" value="ZINC FINGER CCCH DOMAIN-CONTAINING PROTEIN 11A"/>
    <property type="match status" value="1"/>
</dbReference>
<accession>C4XWR4</accession>
<feature type="compositionally biased region" description="Polar residues" evidence="1">
    <location>
        <begin position="829"/>
        <end position="839"/>
    </location>
</feature>
<feature type="compositionally biased region" description="Acidic residues" evidence="1">
    <location>
        <begin position="691"/>
        <end position="708"/>
    </location>
</feature>
<dbReference type="PANTHER" id="PTHR15725">
    <property type="entry name" value="ZN-FINGER, C-X8-C-X5-C-X3-H TYPE-CONTAINING"/>
    <property type="match status" value="1"/>
</dbReference>
<dbReference type="InParanoid" id="C4XWR4"/>
<feature type="compositionally biased region" description="Polar residues" evidence="1">
    <location>
        <begin position="754"/>
        <end position="769"/>
    </location>
</feature>
<name>C4XWR4_CLAL4</name>
<dbReference type="OrthoDB" id="3260408at2759"/>
<dbReference type="OMA" id="VARTSCI"/>
<feature type="region of interest" description="Disordered" evidence="1">
    <location>
        <begin position="829"/>
        <end position="879"/>
    </location>
</feature>
<dbReference type="HOGENOM" id="CLU_327314_0_0_1"/>
<feature type="compositionally biased region" description="Acidic residues" evidence="1">
    <location>
        <begin position="862"/>
        <end position="879"/>
    </location>
</feature>
<protein>
    <submittedName>
        <fullName evidence="2">Uncharacterized protein</fullName>
    </submittedName>
</protein>
<dbReference type="KEGG" id="clu:CLUG_00387"/>
<evidence type="ECO:0000313" key="2">
    <source>
        <dbReference type="EMBL" id="EEQ36264.1"/>
    </source>
</evidence>
<sequence>MNLLSRVIGLWALAYGAFLLFFACRNDFSNYNIVARTSCIQLNYVVYPMWDRYIHPSLTNVDEKFGISESINPKLETCHLQWIAFDEKHRLSYKLDSWWTSVQVWANRNIGRIQAMLHSRASYYIAKVQSMYEGKKPMIMYQWETCRSRSSRVVGFLSTKARLNISLFLRASKRHAQRSLELYIGPSLRTITKRIHANAHVQKILATTQVQWFFKHVKLLVSSLMDKSSHFSNTMQQKTDFLRSEVYNLTRSDRLKQRLKGNLSETRVMQSPEIIRNTTQEFENSDSDESDTEIEYITVTQTSTVTIVEEETKSPSIESHNKIEPNSEEETNGSSIESHDISAEPKAEKESKSYTVEPHNNIAVPKIEDDNVEAYGLLSPKAQVEQEIEYWRNKVSKMIDLSQSSLETESKPFLDTIIGDLKDRISANFTKLQQENYLRYKVMAEMISSIDKDSETLITTKEIILSPEVDRQMMRDRISEAREAVENSMKDVELVLNEAHGIIMEKYFEVAQNTIDVLESFADTKILEFSNSLSGLLTILENNVDFEDEISWNAWKEFHKIKESIFNARDKILDEAHTYKLQPRGSIKPRALEPWALYLDNINFHIRFLLSDNDDYLKLVRAKANVAYQMREGLTRQLEEIQEQAAQEKAAQEKAEQEKAEQEQAAQEKAEQEKAEQDAQEKAEQEKSEQENLEQENLEQENLEQENLEQEKAEREEAEREKAEREEAEREKAVQQETPQEKAAQQEEEEQKKSNNPGSSTSIAMSVESSNKETDSVSDIGSATLEAIAVNTQVPEAIAQSFSELSKEEDNTDAENIPEVTCSPILETATVSSPSQSTHSEAENQILGAHDQLDVSNSADYEPIEADEYLEAGEADEAF</sequence>
<evidence type="ECO:0000313" key="3">
    <source>
        <dbReference type="Proteomes" id="UP000007703"/>
    </source>
</evidence>
<feature type="compositionally biased region" description="Basic and acidic residues" evidence="1">
    <location>
        <begin position="650"/>
        <end position="690"/>
    </location>
</feature>
<feature type="region of interest" description="Disordered" evidence="1">
    <location>
        <begin position="645"/>
        <end position="778"/>
    </location>
</feature>
<organism evidence="2 3">
    <name type="scientific">Clavispora lusitaniae (strain ATCC 42720)</name>
    <name type="common">Yeast</name>
    <name type="synonym">Candida lusitaniae</name>
    <dbReference type="NCBI Taxonomy" id="306902"/>
    <lineage>
        <taxon>Eukaryota</taxon>
        <taxon>Fungi</taxon>
        <taxon>Dikarya</taxon>
        <taxon>Ascomycota</taxon>
        <taxon>Saccharomycotina</taxon>
        <taxon>Pichiomycetes</taxon>
        <taxon>Metschnikowiaceae</taxon>
        <taxon>Clavispora</taxon>
    </lineage>
</organism>
<dbReference type="GeneID" id="8500502"/>
<feature type="region of interest" description="Disordered" evidence="1">
    <location>
        <begin position="305"/>
        <end position="357"/>
    </location>
</feature>
<dbReference type="VEuPathDB" id="FungiDB:CLUG_00387"/>
<reference evidence="2 3" key="1">
    <citation type="journal article" date="2009" name="Nature">
        <title>Evolution of pathogenicity and sexual reproduction in eight Candida genomes.</title>
        <authorList>
            <person name="Butler G."/>
            <person name="Rasmussen M.D."/>
            <person name="Lin M.F."/>
            <person name="Santos M.A."/>
            <person name="Sakthikumar S."/>
            <person name="Munro C.A."/>
            <person name="Rheinbay E."/>
            <person name="Grabherr M."/>
            <person name="Forche A."/>
            <person name="Reedy J.L."/>
            <person name="Agrafioti I."/>
            <person name="Arnaud M.B."/>
            <person name="Bates S."/>
            <person name="Brown A.J."/>
            <person name="Brunke S."/>
            <person name="Costanzo M.C."/>
            <person name="Fitzpatrick D.A."/>
            <person name="de Groot P.W."/>
            <person name="Harris D."/>
            <person name="Hoyer L.L."/>
            <person name="Hube B."/>
            <person name="Klis F.M."/>
            <person name="Kodira C."/>
            <person name="Lennard N."/>
            <person name="Logue M.E."/>
            <person name="Martin R."/>
            <person name="Neiman A.M."/>
            <person name="Nikolaou E."/>
            <person name="Quail M.A."/>
            <person name="Quinn J."/>
            <person name="Santos M.C."/>
            <person name="Schmitzberger F.F."/>
            <person name="Sherlock G."/>
            <person name="Shah P."/>
            <person name="Silverstein K.A."/>
            <person name="Skrzypek M.S."/>
            <person name="Soll D."/>
            <person name="Staggs R."/>
            <person name="Stansfield I."/>
            <person name="Stumpf M.P."/>
            <person name="Sudbery P.E."/>
            <person name="Srikantha T."/>
            <person name="Zeng Q."/>
            <person name="Berman J."/>
            <person name="Berriman M."/>
            <person name="Heitman J."/>
            <person name="Gow N.A."/>
            <person name="Lorenz M.C."/>
            <person name="Birren B.W."/>
            <person name="Kellis M."/>
            <person name="Cuomo C.A."/>
        </authorList>
    </citation>
    <scope>NUCLEOTIDE SEQUENCE [LARGE SCALE GENOMIC DNA]</scope>
    <source>
        <strain evidence="2 3">ATCC 42720</strain>
    </source>
</reference>
<proteinExistence type="predicted"/>
<dbReference type="AlphaFoldDB" id="C4XWR4"/>
<dbReference type="STRING" id="306902.C4XWR4"/>
<gene>
    <name evidence="2" type="ORF">CLUG_00387</name>
</gene>
<feature type="compositionally biased region" description="Basic and acidic residues" evidence="1">
    <location>
        <begin position="709"/>
        <end position="734"/>
    </location>
</feature>
<dbReference type="PROSITE" id="PS51257">
    <property type="entry name" value="PROKAR_LIPOPROTEIN"/>
    <property type="match status" value="1"/>
</dbReference>
<dbReference type="EMBL" id="CH408076">
    <property type="protein sequence ID" value="EEQ36264.1"/>
    <property type="molecule type" value="Genomic_DNA"/>
</dbReference>
<feature type="region of interest" description="Disordered" evidence="1">
    <location>
        <begin position="804"/>
        <end position="823"/>
    </location>
</feature>
<dbReference type="Proteomes" id="UP000007703">
    <property type="component" value="Unassembled WGS sequence"/>
</dbReference>